<feature type="domain" description="Thiamine pyrophosphate enzyme N-terminal TPP-binding" evidence="6">
    <location>
        <begin position="8"/>
        <end position="119"/>
    </location>
</feature>
<dbReference type="SUPFAM" id="SSF52518">
    <property type="entry name" value="Thiamin diphosphate-binding fold (THDP-binding)"/>
    <property type="match status" value="2"/>
</dbReference>
<dbReference type="GO" id="GO:0044272">
    <property type="term" value="P:sulfur compound biosynthetic process"/>
    <property type="evidence" value="ECO:0007669"/>
    <property type="project" value="UniProtKB-ARBA"/>
</dbReference>
<accession>A0A8T5UXV0</accession>
<evidence type="ECO:0000256" key="1">
    <source>
        <dbReference type="ARBA" id="ARBA00007812"/>
    </source>
</evidence>
<sequence length="537" mass="58680">MESDNLRCADALVKILELNGVKFLFGHPGEQILPFYDAMRESKIKHILMRHEQGAAHAADGYARSSASIGVCAATGGPGALNLIMGVATAYKDSVPLIVITGDVSRDMKGKKGFQDIDIGAVFKPITLKSFDIKNPQEGILTLKKAIETLTYNQKGPIHLNFPKDVLESYVARSILESLECDNEEYKTKIAFKKLHKAIKLLKNSEKPLILAGAGTVWSKASDSLKKFAEENEIPVVTTYPARGVVSEDSSIALGMIGLRGTEAANYAGKNCDVLIALGCKFSERTLLGIGDCKIIHINIDKSVLAGDVKIHGDVKEFLDRIMEVKFKKCENWLSIINKLSTKHHINTNYPNVPIKPQRAIKEILDASGDSIVVNDAGTHTTWVTLLISVKTPSSLLFSGGFGPMGYGIPGAIGAALANPNKRVVAVVGDGDFQMTSQELATINELDLPIIICIINNNSLRIIKQWQEMQYGESYQVELENPDFIKLSDAYHVPASRVDSPGEVFNAVQKALTLNIPYLIEVLVDEKEEIPLPEVLE</sequence>
<dbReference type="AlphaFoldDB" id="A0A8T5UXV0"/>
<dbReference type="GO" id="GO:0009097">
    <property type="term" value="P:isoleucine biosynthetic process"/>
    <property type="evidence" value="ECO:0007669"/>
    <property type="project" value="TreeGrafter"/>
</dbReference>
<evidence type="ECO:0000259" key="6">
    <source>
        <dbReference type="Pfam" id="PF02776"/>
    </source>
</evidence>
<evidence type="ECO:0000259" key="5">
    <source>
        <dbReference type="Pfam" id="PF02775"/>
    </source>
</evidence>
<dbReference type="InterPro" id="IPR012000">
    <property type="entry name" value="Thiamin_PyroP_enz_cen_dom"/>
</dbReference>
<dbReference type="GO" id="GO:0050660">
    <property type="term" value="F:flavin adenine dinucleotide binding"/>
    <property type="evidence" value="ECO:0007669"/>
    <property type="project" value="TreeGrafter"/>
</dbReference>
<dbReference type="SUPFAM" id="SSF52467">
    <property type="entry name" value="DHS-like NAD/FAD-binding domain"/>
    <property type="match status" value="1"/>
</dbReference>
<dbReference type="EMBL" id="JAIOUQ010000009">
    <property type="protein sequence ID" value="MBZ2166000.1"/>
    <property type="molecule type" value="Genomic_DNA"/>
</dbReference>
<evidence type="ECO:0000313" key="7">
    <source>
        <dbReference type="EMBL" id="MBZ2166000.1"/>
    </source>
</evidence>
<feature type="domain" description="Thiamine pyrophosphate enzyme central" evidence="4">
    <location>
        <begin position="196"/>
        <end position="321"/>
    </location>
</feature>
<comment type="caution">
    <text evidence="7">The sequence shown here is derived from an EMBL/GenBank/DDBJ whole genome shotgun (WGS) entry which is preliminary data.</text>
</comment>
<proteinExistence type="inferred from homology"/>
<dbReference type="InterPro" id="IPR045229">
    <property type="entry name" value="TPP_enz"/>
</dbReference>
<comment type="similarity">
    <text evidence="1 3">Belongs to the TPP enzyme family.</text>
</comment>
<dbReference type="InterPro" id="IPR029035">
    <property type="entry name" value="DHS-like_NAD/FAD-binding_dom"/>
</dbReference>
<dbReference type="Proteomes" id="UP000825933">
    <property type="component" value="Unassembled WGS sequence"/>
</dbReference>
<feature type="domain" description="Thiamine pyrophosphate enzyme TPP-binding" evidence="5">
    <location>
        <begin position="376"/>
        <end position="522"/>
    </location>
</feature>
<keyword evidence="8" id="KW-1185">Reference proteome</keyword>
<gene>
    <name evidence="7" type="ORF">K8N75_08115</name>
</gene>
<dbReference type="GO" id="GO:0005948">
    <property type="term" value="C:acetolactate synthase complex"/>
    <property type="evidence" value="ECO:0007669"/>
    <property type="project" value="TreeGrafter"/>
</dbReference>
<dbReference type="Pfam" id="PF00205">
    <property type="entry name" value="TPP_enzyme_M"/>
    <property type="match status" value="1"/>
</dbReference>
<dbReference type="GO" id="GO:0009099">
    <property type="term" value="P:L-valine biosynthetic process"/>
    <property type="evidence" value="ECO:0007669"/>
    <property type="project" value="TreeGrafter"/>
</dbReference>
<dbReference type="Pfam" id="PF02776">
    <property type="entry name" value="TPP_enzyme_N"/>
    <property type="match status" value="1"/>
</dbReference>
<keyword evidence="2 3" id="KW-0786">Thiamine pyrophosphate</keyword>
<dbReference type="PANTHER" id="PTHR18968">
    <property type="entry name" value="THIAMINE PYROPHOSPHATE ENZYMES"/>
    <property type="match status" value="1"/>
</dbReference>
<evidence type="ECO:0000256" key="3">
    <source>
        <dbReference type="RuleBase" id="RU362132"/>
    </source>
</evidence>
<name>A0A8T5UXV0_9EURY</name>
<dbReference type="CDD" id="cd07035">
    <property type="entry name" value="TPP_PYR_POX_like"/>
    <property type="match status" value="1"/>
</dbReference>
<dbReference type="Pfam" id="PF02775">
    <property type="entry name" value="TPP_enzyme_C"/>
    <property type="match status" value="1"/>
</dbReference>
<evidence type="ECO:0000313" key="8">
    <source>
        <dbReference type="Proteomes" id="UP000825933"/>
    </source>
</evidence>
<organism evidence="7 8">
    <name type="scientific">Methanobacterium spitsbergense</name>
    <dbReference type="NCBI Taxonomy" id="2874285"/>
    <lineage>
        <taxon>Archaea</taxon>
        <taxon>Methanobacteriati</taxon>
        <taxon>Methanobacteriota</taxon>
        <taxon>Methanomada group</taxon>
        <taxon>Methanobacteria</taxon>
        <taxon>Methanobacteriales</taxon>
        <taxon>Methanobacteriaceae</taxon>
        <taxon>Methanobacterium</taxon>
    </lineage>
</organism>
<dbReference type="RefSeq" id="WP_223791585.1">
    <property type="nucleotide sequence ID" value="NZ_JAIOUQ010000009.1"/>
</dbReference>
<dbReference type="GO" id="GO:0000287">
    <property type="term" value="F:magnesium ion binding"/>
    <property type="evidence" value="ECO:0007669"/>
    <property type="project" value="InterPro"/>
</dbReference>
<dbReference type="InterPro" id="IPR011766">
    <property type="entry name" value="TPP_enzyme_TPP-bd"/>
</dbReference>
<dbReference type="PANTHER" id="PTHR18968:SF13">
    <property type="entry name" value="ACETOLACTATE SYNTHASE CATALYTIC SUBUNIT, MITOCHONDRIAL"/>
    <property type="match status" value="1"/>
</dbReference>
<dbReference type="GO" id="GO:0003984">
    <property type="term" value="F:acetolactate synthase activity"/>
    <property type="evidence" value="ECO:0007669"/>
    <property type="project" value="TreeGrafter"/>
</dbReference>
<dbReference type="GO" id="GO:0030976">
    <property type="term" value="F:thiamine pyrophosphate binding"/>
    <property type="evidence" value="ECO:0007669"/>
    <property type="project" value="InterPro"/>
</dbReference>
<evidence type="ECO:0000259" key="4">
    <source>
        <dbReference type="Pfam" id="PF00205"/>
    </source>
</evidence>
<dbReference type="InterPro" id="IPR012001">
    <property type="entry name" value="Thiamin_PyroP_enz_TPP-bd_dom"/>
</dbReference>
<dbReference type="Gene3D" id="3.40.50.970">
    <property type="match status" value="2"/>
</dbReference>
<reference evidence="8" key="1">
    <citation type="journal article" date="2022" name="Microbiol. Resour. Announc.">
        <title>Draft Genome Sequence of a Methanogenic Archaeon from West Spitsbergen Permafrost.</title>
        <authorList>
            <person name="Trubitsyn V."/>
            <person name="Rivkina E."/>
            <person name="Shcherbakova V."/>
        </authorList>
    </citation>
    <scope>NUCLEOTIDE SEQUENCE [LARGE SCALE GENOMIC DNA]</scope>
    <source>
        <strain evidence="8">VT</strain>
    </source>
</reference>
<protein>
    <submittedName>
        <fullName evidence="7">Thiamine pyrophosphate-binding protein</fullName>
    </submittedName>
</protein>
<dbReference type="InterPro" id="IPR029061">
    <property type="entry name" value="THDP-binding"/>
</dbReference>
<evidence type="ECO:0000256" key="2">
    <source>
        <dbReference type="ARBA" id="ARBA00023052"/>
    </source>
</evidence>
<dbReference type="Gene3D" id="3.40.50.1220">
    <property type="entry name" value="TPP-binding domain"/>
    <property type="match status" value="1"/>
</dbReference>
<dbReference type="FunFam" id="3.40.50.970:FF:000007">
    <property type="entry name" value="Acetolactate synthase"/>
    <property type="match status" value="1"/>
</dbReference>